<dbReference type="InterPro" id="IPR051860">
    <property type="entry name" value="Plasmodium_CSP_Invasion"/>
</dbReference>
<evidence type="ECO:0000313" key="9">
    <source>
        <dbReference type="EMBL" id="GFH56098.1"/>
    </source>
</evidence>
<evidence type="ECO:0000256" key="8">
    <source>
        <dbReference type="SAM" id="SignalP"/>
    </source>
</evidence>
<feature type="chain" id="PRO_5042215410" description="Circumsporozoite protein" evidence="8">
    <location>
        <begin position="19"/>
        <end position="650"/>
    </location>
</feature>
<comment type="similarity">
    <text evidence="1">Belongs to the plasmodium circumsporozoite protein family.</text>
</comment>
<dbReference type="EMBL" id="BLLK01000051">
    <property type="protein sequence ID" value="GFH56098.1"/>
    <property type="molecule type" value="Genomic_DNA"/>
</dbReference>
<evidence type="ECO:0000256" key="6">
    <source>
        <dbReference type="ARBA" id="ARBA00045806"/>
    </source>
</evidence>
<name>A0AAD3D1S2_9STRA</name>
<evidence type="ECO:0000256" key="2">
    <source>
        <dbReference type="ARBA" id="ARBA00021911"/>
    </source>
</evidence>
<evidence type="ECO:0000256" key="4">
    <source>
        <dbReference type="ARBA" id="ARBA00022737"/>
    </source>
</evidence>
<evidence type="ECO:0000256" key="3">
    <source>
        <dbReference type="ARBA" id="ARBA00022522"/>
    </source>
</evidence>
<reference evidence="9 10" key="1">
    <citation type="journal article" date="2021" name="Sci. Rep.">
        <title>The genome of the diatom Chaetoceros tenuissimus carries an ancient integrated fragment of an extant virus.</title>
        <authorList>
            <person name="Hongo Y."/>
            <person name="Kimura K."/>
            <person name="Takaki Y."/>
            <person name="Yoshida Y."/>
            <person name="Baba S."/>
            <person name="Kobayashi G."/>
            <person name="Nagasaki K."/>
            <person name="Hano T."/>
            <person name="Tomaru Y."/>
        </authorList>
    </citation>
    <scope>NUCLEOTIDE SEQUENCE [LARGE SCALE GENOMIC DNA]</scope>
    <source>
        <strain evidence="9 10">NIES-3715</strain>
    </source>
</reference>
<feature type="compositionally biased region" description="Low complexity" evidence="7">
    <location>
        <begin position="225"/>
        <end position="423"/>
    </location>
</feature>
<gene>
    <name evidence="9" type="ORF">CTEN210_12574</name>
</gene>
<dbReference type="Proteomes" id="UP001054902">
    <property type="component" value="Unassembled WGS sequence"/>
</dbReference>
<dbReference type="PANTHER" id="PTHR44826:SF3">
    <property type="entry name" value="SPORE COAT PROTEIN SP85"/>
    <property type="match status" value="1"/>
</dbReference>
<protein>
    <recommendedName>
        <fullName evidence="2">Circumsporozoite protein</fullName>
    </recommendedName>
</protein>
<comment type="function">
    <text evidence="5">In the vertebrate host, binds to highly sulfated heparan sulfate proteoglycans (HSPGs) on the surface of host hepatocytes and is required for sporozoite invasion of the host hepatocytes.</text>
</comment>
<proteinExistence type="inferred from homology"/>
<keyword evidence="10" id="KW-1185">Reference proteome</keyword>
<organism evidence="9 10">
    <name type="scientific">Chaetoceros tenuissimus</name>
    <dbReference type="NCBI Taxonomy" id="426638"/>
    <lineage>
        <taxon>Eukaryota</taxon>
        <taxon>Sar</taxon>
        <taxon>Stramenopiles</taxon>
        <taxon>Ochrophyta</taxon>
        <taxon>Bacillariophyta</taxon>
        <taxon>Coscinodiscophyceae</taxon>
        <taxon>Chaetocerotophycidae</taxon>
        <taxon>Chaetocerotales</taxon>
        <taxon>Chaetocerotaceae</taxon>
        <taxon>Chaetoceros</taxon>
    </lineage>
</organism>
<feature type="region of interest" description="Disordered" evidence="7">
    <location>
        <begin position="217"/>
        <end position="428"/>
    </location>
</feature>
<evidence type="ECO:0000256" key="5">
    <source>
        <dbReference type="ARBA" id="ARBA00033726"/>
    </source>
</evidence>
<dbReference type="AlphaFoldDB" id="A0AAD3D1S2"/>
<keyword evidence="4" id="KW-0677">Repeat</keyword>
<dbReference type="PANTHER" id="PTHR44826">
    <property type="entry name" value="SPORE COAT PROTEIN SP85"/>
    <property type="match status" value="1"/>
</dbReference>
<accession>A0AAD3D1S2</accession>
<comment type="caution">
    <text evidence="9">The sequence shown here is derived from an EMBL/GenBank/DDBJ whole genome shotgun (WGS) entry which is preliminary data.</text>
</comment>
<sequence length="650" mass="69283">MKLSNALLLSSVVGVAVGQQTTKIKLKPGKTCVGEPDVFPNSTKKGQCKKKCMKKAGCKGIRFENIPKDGGKKCGHYMENDVKLTSALPTDDAKYKVWCGKKVLLSVPVTPPPTSAPTTAPTTSVAPTGMPTKEGKFYNFQEGYTCGDKAKQKLKDTDSRLVCKRACDDWDECFAFEWIGKDSFCGLYNSGMKMNKIESTGEDDRVCALVVDKTDSPTSLATAAPSQSLSPSISPSLLQTTVPSNGPSSSPSLAQSSSPSSLPSLLPSAEPSSGPSEAPSSIPSLAHSSTPSSIPSLLPSEEPSSIPSDAPSSIPSASPSLLPSDAPSSGPSEAPSSIPSLAHSSTPSSLPSLLPSEEPSSIPSDAPSSIPSASPSLLPSDAPSSGPSENPSSIPSLAHSSSPSSLPSLLPSESPSSQPSKLPTLKPTVKVEARAAECTLDLKLGYPHGEGYYDDDGLLPGLTDEAPYYGFHKDYMTVTDGTETCAGEDRQTPDWCTYKHTWEAYDETDGFDPKDYYGAQHYYATQSQMYYASAEYMTIADAAGKTFTVDVHHAFEAANYYYAQNHAYYGYQYYDHLMAAHLSIEVEGTEIASGLKHDHANYNDLTDDDKTYWSVNTHDANGEINPEYDDHFEVTVSCDNSCSCTAEYST</sequence>
<keyword evidence="3" id="KW-0748">Sporozoite</keyword>
<keyword evidence="8" id="KW-0732">Signal</keyword>
<evidence type="ECO:0000256" key="7">
    <source>
        <dbReference type="SAM" id="MobiDB-lite"/>
    </source>
</evidence>
<evidence type="ECO:0000313" key="10">
    <source>
        <dbReference type="Proteomes" id="UP001054902"/>
    </source>
</evidence>
<comment type="function">
    <text evidence="6">Essential sporozoite protein. In the mosquito vector, required for sporozoite development in the oocyst, migration through the vector hemolymph and entry into the vector salivary glands. In the vertebrate host, required for sporozoite migration through the host dermis and infection of host hepatocytes. Binds to highly sulfated heparan sulfate proteoglycans (HSPGs) on the surface of host hepatocytes.</text>
</comment>
<feature type="signal peptide" evidence="8">
    <location>
        <begin position="1"/>
        <end position="18"/>
    </location>
</feature>
<evidence type="ECO:0000256" key="1">
    <source>
        <dbReference type="ARBA" id="ARBA00006241"/>
    </source>
</evidence>